<evidence type="ECO:0000259" key="4">
    <source>
        <dbReference type="Pfam" id="PF00005"/>
    </source>
</evidence>
<dbReference type="PANTHER" id="PTHR43875">
    <property type="entry name" value="MALTODEXTRIN IMPORT ATP-BINDING PROTEIN MSMX"/>
    <property type="match status" value="1"/>
</dbReference>
<proteinExistence type="predicted"/>
<dbReference type="InterPro" id="IPR027417">
    <property type="entry name" value="P-loop_NTPase"/>
</dbReference>
<gene>
    <name evidence="5" type="ORF">IQ782_25105</name>
</gene>
<dbReference type="PANTHER" id="PTHR43875:SF15">
    <property type="entry name" value="TREHALOSE IMPORT ATP-BINDING PROTEIN SUGC"/>
    <property type="match status" value="1"/>
</dbReference>
<sequence>MSGLLRGSESAHSPHLTVRQNIASLLRTVPARLPGAALFSTQTRAAASEIEARTLEIALMLRLGALLDCKPDQLCGGQQQHVALAPALVRDPAAFLLDAPLKNLDTALRHSTCGAIREVNWRTGQPFLLLTHDRADVLSIAGDDRRAQRAMRAACRYLPSPRQP</sequence>
<evidence type="ECO:0000256" key="1">
    <source>
        <dbReference type="ARBA" id="ARBA00022475"/>
    </source>
</evidence>
<keyword evidence="5" id="KW-0067">ATP-binding</keyword>
<keyword evidence="6" id="KW-1185">Reference proteome</keyword>
<dbReference type="Gene3D" id="3.40.50.300">
    <property type="entry name" value="P-loop containing nucleotide triphosphate hydrolases"/>
    <property type="match status" value="1"/>
</dbReference>
<evidence type="ECO:0000256" key="3">
    <source>
        <dbReference type="ARBA" id="ARBA00023136"/>
    </source>
</evidence>
<keyword evidence="1" id="KW-1003">Cell membrane</keyword>
<name>A0ABR9X9A8_9RHOB</name>
<dbReference type="GO" id="GO:0005524">
    <property type="term" value="F:ATP binding"/>
    <property type="evidence" value="ECO:0007669"/>
    <property type="project" value="UniProtKB-KW"/>
</dbReference>
<dbReference type="RefSeq" id="WP_194137405.1">
    <property type="nucleotide sequence ID" value="NZ_JADFFK010000026.1"/>
</dbReference>
<dbReference type="InterPro" id="IPR003439">
    <property type="entry name" value="ABC_transporter-like_ATP-bd"/>
</dbReference>
<dbReference type="EMBL" id="JADFFK010000026">
    <property type="protein sequence ID" value="MBE9640133.1"/>
    <property type="molecule type" value="Genomic_DNA"/>
</dbReference>
<dbReference type="InterPro" id="IPR047641">
    <property type="entry name" value="ABC_transpr_MalK/UgpC-like"/>
</dbReference>
<keyword evidence="5" id="KW-0547">Nucleotide-binding</keyword>
<dbReference type="SUPFAM" id="SSF52540">
    <property type="entry name" value="P-loop containing nucleoside triphosphate hydrolases"/>
    <property type="match status" value="1"/>
</dbReference>
<evidence type="ECO:0000313" key="6">
    <source>
        <dbReference type="Proteomes" id="UP000607796"/>
    </source>
</evidence>
<organism evidence="5 6">
    <name type="scientific">Salipiger mangrovisoli</name>
    <dbReference type="NCBI Taxonomy" id="2865933"/>
    <lineage>
        <taxon>Bacteria</taxon>
        <taxon>Pseudomonadati</taxon>
        <taxon>Pseudomonadota</taxon>
        <taxon>Alphaproteobacteria</taxon>
        <taxon>Rhodobacterales</taxon>
        <taxon>Roseobacteraceae</taxon>
        <taxon>Salipiger</taxon>
    </lineage>
</organism>
<dbReference type="Proteomes" id="UP000607796">
    <property type="component" value="Unassembled WGS sequence"/>
</dbReference>
<reference evidence="5 6" key="1">
    <citation type="journal article" date="2021" name="Int. J. Syst. Evol. Microbiol.">
        <title>Salipiger mangrovisoli sp. nov., isolated from mangrove soil and the proposal for the reclassification of Paraphaeobacter pallidus as Salipiger pallidus comb. nov.</title>
        <authorList>
            <person name="Du J."/>
            <person name="Liu Y."/>
            <person name="Pei T."/>
            <person name="Deng M.R."/>
            <person name="Zhu H."/>
        </authorList>
    </citation>
    <scope>NUCLEOTIDE SEQUENCE [LARGE SCALE GENOMIC DNA]</scope>
    <source>
        <strain evidence="5 6">6D45A</strain>
    </source>
</reference>
<keyword evidence="2" id="KW-1278">Translocase</keyword>
<evidence type="ECO:0000313" key="5">
    <source>
        <dbReference type="EMBL" id="MBE9640133.1"/>
    </source>
</evidence>
<feature type="domain" description="ABC transporter" evidence="4">
    <location>
        <begin position="10"/>
        <end position="101"/>
    </location>
</feature>
<keyword evidence="3" id="KW-0472">Membrane</keyword>
<comment type="caution">
    <text evidence="5">The sequence shown here is derived from an EMBL/GenBank/DDBJ whole genome shotgun (WGS) entry which is preliminary data.</text>
</comment>
<dbReference type="Pfam" id="PF00005">
    <property type="entry name" value="ABC_tran"/>
    <property type="match status" value="1"/>
</dbReference>
<protein>
    <submittedName>
        <fullName evidence="5">ATP-binding cassette domain-containing protein</fullName>
    </submittedName>
</protein>
<evidence type="ECO:0000256" key="2">
    <source>
        <dbReference type="ARBA" id="ARBA00022967"/>
    </source>
</evidence>
<accession>A0ABR9X9A8</accession>